<name>A0AA41QF91_9MICO</name>
<dbReference type="FunFam" id="1.10.730.10:FF:000011">
    <property type="entry name" value="Leucine--tRNA ligase chloroplastic/mitochondrial"/>
    <property type="match status" value="1"/>
</dbReference>
<feature type="compositionally biased region" description="Polar residues" evidence="11">
    <location>
        <begin position="1"/>
        <end position="11"/>
    </location>
</feature>
<feature type="short sequence motif" description="'KMSKS' region" evidence="9">
    <location>
        <begin position="778"/>
        <end position="782"/>
    </location>
</feature>
<dbReference type="Pfam" id="PF13603">
    <property type="entry name" value="tRNA-synt_1_2"/>
    <property type="match status" value="1"/>
</dbReference>
<dbReference type="GO" id="GO:0006429">
    <property type="term" value="P:leucyl-tRNA aminoacylation"/>
    <property type="evidence" value="ECO:0007669"/>
    <property type="project" value="UniProtKB-UniRule"/>
</dbReference>
<evidence type="ECO:0000256" key="1">
    <source>
        <dbReference type="ARBA" id="ARBA00005594"/>
    </source>
</evidence>
<dbReference type="InterPro" id="IPR013155">
    <property type="entry name" value="M/V/L/I-tRNA-synth_anticd-bd"/>
</dbReference>
<keyword evidence="3 9" id="KW-0436">Ligase</keyword>
<dbReference type="Gene3D" id="1.10.730.10">
    <property type="entry name" value="Isoleucyl-tRNA Synthetase, Domain 1"/>
    <property type="match status" value="2"/>
</dbReference>
<evidence type="ECO:0000313" key="16">
    <source>
        <dbReference type="Proteomes" id="UP001165405"/>
    </source>
</evidence>
<dbReference type="InterPro" id="IPR009080">
    <property type="entry name" value="tRNAsynth_Ia_anticodon-bd"/>
</dbReference>
<dbReference type="RefSeq" id="WP_236089380.1">
    <property type="nucleotide sequence ID" value="NZ_JAKGSG010000033.1"/>
</dbReference>
<gene>
    <name evidence="9 15" type="primary">leuS</name>
    <name evidence="15" type="ORF">L1785_11365</name>
</gene>
<dbReference type="SUPFAM" id="SSF47323">
    <property type="entry name" value="Anticodon-binding domain of a subclass of class I aminoacyl-tRNA synthetases"/>
    <property type="match status" value="1"/>
</dbReference>
<keyword evidence="7 9" id="KW-0030">Aminoacyl-tRNA synthetase</keyword>
<dbReference type="FunFam" id="3.40.50.620:FF:000087">
    <property type="entry name" value="Leucine--tRNA ligase"/>
    <property type="match status" value="1"/>
</dbReference>
<dbReference type="CDD" id="cd07958">
    <property type="entry name" value="Anticodon_Ia_Leu_BEm"/>
    <property type="match status" value="1"/>
</dbReference>
<dbReference type="Gene3D" id="3.90.740.10">
    <property type="entry name" value="Valyl/Leucyl/Isoleucyl-tRNA synthetase, editing domain"/>
    <property type="match status" value="1"/>
</dbReference>
<protein>
    <recommendedName>
        <fullName evidence="9">Leucine--tRNA ligase</fullName>
        <ecNumber evidence="9">6.1.1.4</ecNumber>
    </recommendedName>
    <alternativeName>
        <fullName evidence="9">Leucyl-tRNA synthetase</fullName>
        <shortName evidence="9">LeuRS</shortName>
    </alternativeName>
</protein>
<dbReference type="FunFam" id="3.40.50.620:FF:000060">
    <property type="entry name" value="Leucine--tRNA ligase"/>
    <property type="match status" value="1"/>
</dbReference>
<dbReference type="PANTHER" id="PTHR43740:SF2">
    <property type="entry name" value="LEUCINE--TRNA LIGASE, MITOCHONDRIAL"/>
    <property type="match status" value="1"/>
</dbReference>
<keyword evidence="2 9" id="KW-0963">Cytoplasm</keyword>
<dbReference type="InterPro" id="IPR009008">
    <property type="entry name" value="Val/Leu/Ile-tRNA-synth_edit"/>
</dbReference>
<evidence type="ECO:0000259" key="14">
    <source>
        <dbReference type="Pfam" id="PF13603"/>
    </source>
</evidence>
<dbReference type="FunFam" id="3.90.740.10:FF:000017">
    <property type="entry name" value="Leucine--tRNA ligase"/>
    <property type="match status" value="1"/>
</dbReference>
<dbReference type="Gene3D" id="3.40.50.620">
    <property type="entry name" value="HUPs"/>
    <property type="match status" value="3"/>
</dbReference>
<evidence type="ECO:0000259" key="13">
    <source>
        <dbReference type="Pfam" id="PF09334"/>
    </source>
</evidence>
<evidence type="ECO:0000256" key="9">
    <source>
        <dbReference type="HAMAP-Rule" id="MF_00049"/>
    </source>
</evidence>
<evidence type="ECO:0000256" key="4">
    <source>
        <dbReference type="ARBA" id="ARBA00022741"/>
    </source>
</evidence>
<comment type="subcellular location">
    <subcellularLocation>
        <location evidence="9">Cytoplasm</location>
    </subcellularLocation>
</comment>
<comment type="catalytic activity">
    <reaction evidence="8 9">
        <text>tRNA(Leu) + L-leucine + ATP = L-leucyl-tRNA(Leu) + AMP + diphosphate</text>
        <dbReference type="Rhea" id="RHEA:11688"/>
        <dbReference type="Rhea" id="RHEA-COMP:9613"/>
        <dbReference type="Rhea" id="RHEA-COMP:9622"/>
        <dbReference type="ChEBI" id="CHEBI:30616"/>
        <dbReference type="ChEBI" id="CHEBI:33019"/>
        <dbReference type="ChEBI" id="CHEBI:57427"/>
        <dbReference type="ChEBI" id="CHEBI:78442"/>
        <dbReference type="ChEBI" id="CHEBI:78494"/>
        <dbReference type="ChEBI" id="CHEBI:456215"/>
        <dbReference type="EC" id="6.1.1.4"/>
    </reaction>
</comment>
<evidence type="ECO:0000256" key="5">
    <source>
        <dbReference type="ARBA" id="ARBA00022840"/>
    </source>
</evidence>
<feature type="compositionally biased region" description="Low complexity" evidence="11">
    <location>
        <begin position="23"/>
        <end position="37"/>
    </location>
</feature>
<comment type="similarity">
    <text evidence="1 9 10">Belongs to the class-I aminoacyl-tRNA synthetase family.</text>
</comment>
<accession>A0AA41QF91</accession>
<dbReference type="Pfam" id="PF09334">
    <property type="entry name" value="tRNA-synt_1g"/>
    <property type="match status" value="1"/>
</dbReference>
<keyword evidence="5 9" id="KW-0067">ATP-binding</keyword>
<feature type="domain" description="Methionyl/Valyl/Leucyl/Isoleucyl-tRNA synthetase anticodon-binding" evidence="12">
    <location>
        <begin position="854"/>
        <end position="966"/>
    </location>
</feature>
<comment type="caution">
    <text evidence="15">The sequence shown here is derived from an EMBL/GenBank/DDBJ whole genome shotgun (WGS) entry which is preliminary data.</text>
</comment>
<feature type="region of interest" description="Disordered" evidence="11">
    <location>
        <begin position="1"/>
        <end position="39"/>
    </location>
</feature>
<dbReference type="InterPro" id="IPR015413">
    <property type="entry name" value="Methionyl/Leucyl_tRNA_Synth"/>
</dbReference>
<keyword evidence="6 9" id="KW-0648">Protein biosynthesis</keyword>
<dbReference type="GO" id="GO:0004823">
    <property type="term" value="F:leucine-tRNA ligase activity"/>
    <property type="evidence" value="ECO:0007669"/>
    <property type="project" value="UniProtKB-UniRule"/>
</dbReference>
<dbReference type="GO" id="GO:0002161">
    <property type="term" value="F:aminoacyl-tRNA deacylase activity"/>
    <property type="evidence" value="ECO:0007669"/>
    <property type="project" value="InterPro"/>
</dbReference>
<dbReference type="FunFam" id="3.40.50.620:FF:000056">
    <property type="entry name" value="Leucine--tRNA ligase"/>
    <property type="match status" value="1"/>
</dbReference>
<evidence type="ECO:0000256" key="3">
    <source>
        <dbReference type="ARBA" id="ARBA00022598"/>
    </source>
</evidence>
<comment type="caution">
    <text evidence="9">Lacks conserved residue(s) required for the propagation of feature annotation.</text>
</comment>
<proteinExistence type="inferred from homology"/>
<evidence type="ECO:0000256" key="10">
    <source>
        <dbReference type="RuleBase" id="RU363039"/>
    </source>
</evidence>
<dbReference type="NCBIfam" id="TIGR00396">
    <property type="entry name" value="leuS_bact"/>
    <property type="match status" value="1"/>
</dbReference>
<dbReference type="InterPro" id="IPR001412">
    <property type="entry name" value="aa-tRNA-synth_I_CS"/>
</dbReference>
<evidence type="ECO:0000256" key="8">
    <source>
        <dbReference type="ARBA" id="ARBA00047469"/>
    </source>
</evidence>
<dbReference type="PROSITE" id="PS00178">
    <property type="entry name" value="AA_TRNA_LIGASE_I"/>
    <property type="match status" value="1"/>
</dbReference>
<reference evidence="15" key="1">
    <citation type="submission" date="2022-01" db="EMBL/GenBank/DDBJ databases">
        <title>Antribacter sp. nov., isolated from Guizhou of China.</title>
        <authorList>
            <person name="Chengliang C."/>
            <person name="Ya Z."/>
        </authorList>
    </citation>
    <scope>NUCLEOTIDE SEQUENCE</scope>
    <source>
        <strain evidence="15">KLBMP 9083</strain>
    </source>
</reference>
<dbReference type="GO" id="GO:0005829">
    <property type="term" value="C:cytosol"/>
    <property type="evidence" value="ECO:0007669"/>
    <property type="project" value="TreeGrafter"/>
</dbReference>
<evidence type="ECO:0000259" key="12">
    <source>
        <dbReference type="Pfam" id="PF08264"/>
    </source>
</evidence>
<dbReference type="InterPro" id="IPR014729">
    <property type="entry name" value="Rossmann-like_a/b/a_fold"/>
</dbReference>
<keyword evidence="16" id="KW-1185">Reference proteome</keyword>
<dbReference type="Pfam" id="PF08264">
    <property type="entry name" value="Anticodon_1"/>
    <property type="match status" value="1"/>
</dbReference>
<evidence type="ECO:0000313" key="15">
    <source>
        <dbReference type="EMBL" id="MCF4121581.1"/>
    </source>
</evidence>
<dbReference type="SUPFAM" id="SSF50677">
    <property type="entry name" value="ValRS/IleRS/LeuRS editing domain"/>
    <property type="match status" value="1"/>
</dbReference>
<dbReference type="GO" id="GO:0005524">
    <property type="term" value="F:ATP binding"/>
    <property type="evidence" value="ECO:0007669"/>
    <property type="project" value="UniProtKB-UniRule"/>
</dbReference>
<evidence type="ECO:0000256" key="6">
    <source>
        <dbReference type="ARBA" id="ARBA00022917"/>
    </source>
</evidence>
<feature type="domain" description="Methionyl/Leucyl tRNA synthetase" evidence="13">
    <location>
        <begin position="92"/>
        <end position="194"/>
    </location>
</feature>
<evidence type="ECO:0000256" key="7">
    <source>
        <dbReference type="ARBA" id="ARBA00023146"/>
    </source>
</evidence>
<dbReference type="PRINTS" id="PR00985">
    <property type="entry name" value="TRNASYNTHLEU"/>
</dbReference>
<feature type="binding site" evidence="9">
    <location>
        <position position="781"/>
    </location>
    <ligand>
        <name>ATP</name>
        <dbReference type="ChEBI" id="CHEBI:30616"/>
    </ligand>
</feature>
<evidence type="ECO:0000256" key="2">
    <source>
        <dbReference type="ARBA" id="ARBA00022490"/>
    </source>
</evidence>
<dbReference type="HAMAP" id="MF_00049_B">
    <property type="entry name" value="Leu_tRNA_synth_B"/>
    <property type="match status" value="1"/>
</dbReference>
<sequence length="1006" mass="110612">MSAHATTQQAVTEAVGRIGRVTTPDAAERTAAASSAPDEPRFRYTPALAQEIELRWQDRWEELGTFHAANPTGDLKGPGGADATGDPYFIMDMFPYPSGAGLHVGHPLGFIATDVVGRFRRMCGDNVLHTMGFDAFGLPAEQYAVQTGEHPRLVTERNIVTYKRQLRRAGLAHDQRRSFATIDPEYVRWTQWIFLQIFDSWYDAEAARPDGGRGRARRIAELEAELAAGARPVPGHEGDNAGGAVWAGLSREEQRDVLDAQRLAYVDSSPVNWCPGLGTVLANEEVTADGRSERGNFPVFTRNLRQWKMRITAYADRLIDDLELIDWPEKVKSMQRNWIGRSTGAKVRFHTLGADGTTDPAGAGSQVEVFTTRPDTLFGATFMVVAPEHPLLDEVPAAWPDGTRNTWTGGNATPIEAVAAYRKESSAKSAVERQADAGKKTGVFTGHLAVNPVNGAYIPVFTADYVLMGYGTGAIMAVPGGDERDFAFAEAYELPVIRTVEPEGGLPADFTGAYTGDGSVVASSSDRLSLDGLSVPEAKAAMIAWLESNGVGEGTTTYRLRDWLFSRQRYWGEPFPVVWDEDDRPVAIPDAMLPVDLPDVPDYAPRTFEPEDASSEPEAPLGRNEDWVKVTLDLGDGPKQYRRDTNTMPNWAGSCWYYLRYLDPADTEHAVDPALEEYWLGPRHNPTSGPAGGVDLYVGGVEHAVLHLLYARFWHKVLYDLGVVTSLEPFGRLFNQGYIQAYAFTDSRGQYVPAAEVEGDEQTGWTWRGQPVNREYGKIGKSLKNVVSPDDMYEAYGADTFRVYEMSMGPLDLSRPWDTRAVVGSQRFLQRLWRNVVSEETGEVTVTDDAPDTTTLRALHRAIADVRTEMEGMRPNTAIAKLITLNNHLTGLSSVPRAVVEPLILMTAPVAPHIAEELWSRLGHEGSLAYEPFPVADPAYLVEDTVTCVVQVQGKVRARLEVAPAISEDDLRETALAEPNVVKALDGRGVRTVIVRAPKLVNIVPA</sequence>
<feature type="domain" description="Leucyl-tRNA synthetase editing" evidence="14">
    <location>
        <begin position="336"/>
        <end position="547"/>
    </location>
</feature>
<evidence type="ECO:0000256" key="11">
    <source>
        <dbReference type="SAM" id="MobiDB-lite"/>
    </source>
</evidence>
<dbReference type="EC" id="6.1.1.4" evidence="9"/>
<dbReference type="InterPro" id="IPR025709">
    <property type="entry name" value="Leu_tRNA-synth_edit"/>
</dbReference>
<organism evidence="15 16">
    <name type="scientific">Antribacter soli</name>
    <dbReference type="NCBI Taxonomy" id="2910976"/>
    <lineage>
        <taxon>Bacteria</taxon>
        <taxon>Bacillati</taxon>
        <taxon>Actinomycetota</taxon>
        <taxon>Actinomycetes</taxon>
        <taxon>Micrococcales</taxon>
        <taxon>Promicromonosporaceae</taxon>
        <taxon>Antribacter</taxon>
    </lineage>
</organism>
<dbReference type="PANTHER" id="PTHR43740">
    <property type="entry name" value="LEUCYL-TRNA SYNTHETASE"/>
    <property type="match status" value="1"/>
</dbReference>
<dbReference type="SUPFAM" id="SSF52374">
    <property type="entry name" value="Nucleotidylyl transferase"/>
    <property type="match status" value="1"/>
</dbReference>
<keyword evidence="4 9" id="KW-0547">Nucleotide-binding</keyword>
<dbReference type="Proteomes" id="UP001165405">
    <property type="component" value="Unassembled WGS sequence"/>
</dbReference>
<dbReference type="InterPro" id="IPR002302">
    <property type="entry name" value="Leu-tRNA-ligase"/>
</dbReference>
<dbReference type="AlphaFoldDB" id="A0AA41QF91"/>
<dbReference type="EMBL" id="JAKGSG010000033">
    <property type="protein sequence ID" value="MCF4121581.1"/>
    <property type="molecule type" value="Genomic_DNA"/>
</dbReference>